<dbReference type="AlphaFoldDB" id="A0A2T0AR20"/>
<feature type="transmembrane region" description="Helical" evidence="1">
    <location>
        <begin position="35"/>
        <end position="53"/>
    </location>
</feature>
<protein>
    <submittedName>
        <fullName evidence="2">Uncharacterized protein</fullName>
    </submittedName>
</protein>
<name>A0A2T0AR20_9FIRM</name>
<keyword evidence="3" id="KW-1185">Reference proteome</keyword>
<evidence type="ECO:0000256" key="1">
    <source>
        <dbReference type="SAM" id="Phobius"/>
    </source>
</evidence>
<dbReference type="Proteomes" id="UP000238415">
    <property type="component" value="Unassembled WGS sequence"/>
</dbReference>
<comment type="caution">
    <text evidence="2">The sequence shown here is derived from an EMBL/GenBank/DDBJ whole genome shotgun (WGS) entry which is preliminary data.</text>
</comment>
<keyword evidence="1" id="KW-0812">Transmembrane</keyword>
<keyword evidence="1" id="KW-0472">Membrane</keyword>
<evidence type="ECO:0000313" key="3">
    <source>
        <dbReference type="Proteomes" id="UP000238415"/>
    </source>
</evidence>
<dbReference type="OrthoDB" id="10012052at2"/>
<dbReference type="RefSeq" id="WP_106005554.1">
    <property type="nucleotide sequence ID" value="NZ_CP136419.1"/>
</dbReference>
<accession>A0A2T0AR20</accession>
<gene>
    <name evidence="2" type="ORF">MOHU_15960</name>
</gene>
<reference evidence="2 3" key="1">
    <citation type="submission" date="2018-03" db="EMBL/GenBank/DDBJ databases">
        <title>Genome sequence of Moorella humiferrea DSM 23265.</title>
        <authorList>
            <person name="Poehlein A."/>
            <person name="Daniel R."/>
        </authorList>
    </citation>
    <scope>NUCLEOTIDE SEQUENCE [LARGE SCALE GENOMIC DNA]</scope>
    <source>
        <strain evidence="2 3">DSM 23265</strain>
    </source>
</reference>
<dbReference type="EMBL" id="PVXM01000031">
    <property type="protein sequence ID" value="PRR71964.1"/>
    <property type="molecule type" value="Genomic_DNA"/>
</dbReference>
<proteinExistence type="predicted"/>
<keyword evidence="1" id="KW-1133">Transmembrane helix</keyword>
<sequence>MNALKKRSIYVVAITIILGLVILITRYPHWFLENGTLLLGWILFLFNWLYYHVDQIYWLVQKGKYTIINPDTTWDLSIRYSVKKIDPITISTLQKHITKAAILDRAIIRTLSLNRFEVKADELNIEIYFDMDNSTIEVLFSKIPVSFRGSQRTIEERILPIIENLENDLAVITKKYWLTVYFGELNPYFGLYMRRLHQKNISEMHVKINDNNKGTLELSKQKLTIMTETLNTLNEKARKYLTLSEMPV</sequence>
<feature type="transmembrane region" description="Helical" evidence="1">
    <location>
        <begin position="9"/>
        <end position="29"/>
    </location>
</feature>
<organism evidence="2 3">
    <name type="scientific">Neomoorella humiferrea</name>
    <dbReference type="NCBI Taxonomy" id="676965"/>
    <lineage>
        <taxon>Bacteria</taxon>
        <taxon>Bacillati</taxon>
        <taxon>Bacillota</taxon>
        <taxon>Clostridia</taxon>
        <taxon>Neomoorellales</taxon>
        <taxon>Neomoorellaceae</taxon>
        <taxon>Neomoorella</taxon>
    </lineage>
</organism>
<evidence type="ECO:0000313" key="2">
    <source>
        <dbReference type="EMBL" id="PRR71964.1"/>
    </source>
</evidence>